<evidence type="ECO:0000259" key="9">
    <source>
        <dbReference type="Pfam" id="PF04535"/>
    </source>
</evidence>
<feature type="transmembrane region" description="Helical" evidence="8">
    <location>
        <begin position="100"/>
        <end position="119"/>
    </location>
</feature>
<evidence type="ECO:0000313" key="11">
    <source>
        <dbReference type="Proteomes" id="UP000327013"/>
    </source>
</evidence>
<comment type="subunit">
    <text evidence="3 8">Homodimer and heterodimers.</text>
</comment>
<accession>A0A5N6RY99</accession>
<organism evidence="10 11">
    <name type="scientific">Carpinus fangiana</name>
    <dbReference type="NCBI Taxonomy" id="176857"/>
    <lineage>
        <taxon>Eukaryota</taxon>
        <taxon>Viridiplantae</taxon>
        <taxon>Streptophyta</taxon>
        <taxon>Embryophyta</taxon>
        <taxon>Tracheophyta</taxon>
        <taxon>Spermatophyta</taxon>
        <taxon>Magnoliopsida</taxon>
        <taxon>eudicotyledons</taxon>
        <taxon>Gunneridae</taxon>
        <taxon>Pentapetalae</taxon>
        <taxon>rosids</taxon>
        <taxon>fabids</taxon>
        <taxon>Fagales</taxon>
        <taxon>Betulaceae</taxon>
        <taxon>Carpinus</taxon>
    </lineage>
</organism>
<feature type="transmembrane region" description="Helical" evidence="8">
    <location>
        <begin position="134"/>
        <end position="157"/>
    </location>
</feature>
<evidence type="ECO:0000256" key="4">
    <source>
        <dbReference type="ARBA" id="ARBA00022475"/>
    </source>
</evidence>
<evidence type="ECO:0000256" key="7">
    <source>
        <dbReference type="ARBA" id="ARBA00023136"/>
    </source>
</evidence>
<keyword evidence="7 8" id="KW-0472">Membrane</keyword>
<gene>
    <name evidence="10" type="ORF">FH972_020652</name>
</gene>
<dbReference type="InterPro" id="IPR006702">
    <property type="entry name" value="CASP_dom"/>
</dbReference>
<feature type="transmembrane region" description="Helical" evidence="8">
    <location>
        <begin position="12"/>
        <end position="30"/>
    </location>
</feature>
<reference evidence="10 11" key="1">
    <citation type="submission" date="2019-06" db="EMBL/GenBank/DDBJ databases">
        <title>A chromosomal-level reference genome of Carpinus fangiana (Coryloideae, Betulaceae).</title>
        <authorList>
            <person name="Yang X."/>
            <person name="Wang Z."/>
            <person name="Zhang L."/>
            <person name="Hao G."/>
            <person name="Liu J."/>
            <person name="Yang Y."/>
        </authorList>
    </citation>
    <scope>NUCLEOTIDE SEQUENCE [LARGE SCALE GENOMIC DNA]</scope>
    <source>
        <strain evidence="10">Cfa_2016G</strain>
        <tissue evidence="10">Leaf</tissue>
    </source>
</reference>
<evidence type="ECO:0000256" key="2">
    <source>
        <dbReference type="ARBA" id="ARBA00007651"/>
    </source>
</evidence>
<comment type="similarity">
    <text evidence="2 8">Belongs to the Casparian strip membrane proteins (CASP) family.</text>
</comment>
<keyword evidence="6 8" id="KW-1133">Transmembrane helix</keyword>
<dbReference type="PANTHER" id="PTHR33573">
    <property type="entry name" value="CASP-LIKE PROTEIN 4A4"/>
    <property type="match status" value="1"/>
</dbReference>
<dbReference type="AlphaFoldDB" id="A0A5N6RY99"/>
<dbReference type="Proteomes" id="UP000327013">
    <property type="component" value="Chromosome 8"/>
</dbReference>
<evidence type="ECO:0000256" key="1">
    <source>
        <dbReference type="ARBA" id="ARBA00004651"/>
    </source>
</evidence>
<evidence type="ECO:0000256" key="8">
    <source>
        <dbReference type="RuleBase" id="RU361233"/>
    </source>
</evidence>
<protein>
    <recommendedName>
        <fullName evidence="8">CASP-like protein</fullName>
    </recommendedName>
</protein>
<dbReference type="EMBL" id="CM017328">
    <property type="protein sequence ID" value="KAE8125884.1"/>
    <property type="molecule type" value="Genomic_DNA"/>
</dbReference>
<proteinExistence type="inferred from homology"/>
<dbReference type="GO" id="GO:0005886">
    <property type="term" value="C:plasma membrane"/>
    <property type="evidence" value="ECO:0007669"/>
    <property type="project" value="UniProtKB-SubCell"/>
</dbReference>
<dbReference type="OrthoDB" id="685197at2759"/>
<name>A0A5N6RY99_9ROSI</name>
<sequence length="162" mass="17580">MKKNRCIAISSLVLRILTLLKLLSCIATFVTDKITLGLDDDSKATILRFKDIIAYRYVVAIAAIGAVYTLLQLPIAIYHAIKGKRLNGCFPEFDFYGDKLISLLLATAVDAGFAVSVEFKRNADDLDGDFLDKVIIATGVLLGATICMSVVSVLSSITRSSK</sequence>
<keyword evidence="4 8" id="KW-1003">Cell membrane</keyword>
<evidence type="ECO:0000256" key="6">
    <source>
        <dbReference type="ARBA" id="ARBA00022989"/>
    </source>
</evidence>
<feature type="transmembrane region" description="Helical" evidence="8">
    <location>
        <begin position="57"/>
        <end position="79"/>
    </location>
</feature>
<evidence type="ECO:0000256" key="3">
    <source>
        <dbReference type="ARBA" id="ARBA00011489"/>
    </source>
</evidence>
<comment type="subcellular location">
    <subcellularLocation>
        <location evidence="1 8">Cell membrane</location>
        <topology evidence="1 8">Multi-pass membrane protein</topology>
    </subcellularLocation>
</comment>
<dbReference type="PANTHER" id="PTHR33573:SF17">
    <property type="entry name" value="CASP-LIKE PROTEIN 4D1"/>
    <property type="match status" value="1"/>
</dbReference>
<evidence type="ECO:0000256" key="5">
    <source>
        <dbReference type="ARBA" id="ARBA00022692"/>
    </source>
</evidence>
<dbReference type="Pfam" id="PF04535">
    <property type="entry name" value="CASP_dom"/>
    <property type="match status" value="1"/>
</dbReference>
<feature type="domain" description="Casparian strip membrane protein" evidence="9">
    <location>
        <begin position="6"/>
        <end position="139"/>
    </location>
</feature>
<keyword evidence="5 8" id="KW-0812">Transmembrane</keyword>
<keyword evidence="11" id="KW-1185">Reference proteome</keyword>
<evidence type="ECO:0000313" key="10">
    <source>
        <dbReference type="EMBL" id="KAE8125884.1"/>
    </source>
</evidence>